<dbReference type="Gene3D" id="4.10.280.10">
    <property type="entry name" value="Helix-loop-helix DNA-binding domain"/>
    <property type="match status" value="1"/>
</dbReference>
<name>A0A1Z5RB88_SORBI</name>
<comment type="similarity">
    <text evidence="2">Belongs to the bHLH protein family.</text>
</comment>
<dbReference type="SMART" id="SM00353">
    <property type="entry name" value="HLH"/>
    <property type="match status" value="1"/>
</dbReference>
<dbReference type="AlphaFoldDB" id="A0A1Z5RB88"/>
<dbReference type="Proteomes" id="UP000000768">
    <property type="component" value="Chromosome 7"/>
</dbReference>
<organism evidence="8 9">
    <name type="scientific">Sorghum bicolor</name>
    <name type="common">Sorghum</name>
    <name type="synonym">Sorghum vulgare</name>
    <dbReference type="NCBI Taxonomy" id="4558"/>
    <lineage>
        <taxon>Eukaryota</taxon>
        <taxon>Viridiplantae</taxon>
        <taxon>Streptophyta</taxon>
        <taxon>Embryophyta</taxon>
        <taxon>Tracheophyta</taxon>
        <taxon>Spermatophyta</taxon>
        <taxon>Magnoliopsida</taxon>
        <taxon>Liliopsida</taxon>
        <taxon>Poales</taxon>
        <taxon>Poaceae</taxon>
        <taxon>PACMAD clade</taxon>
        <taxon>Panicoideae</taxon>
        <taxon>Andropogonodae</taxon>
        <taxon>Andropogoneae</taxon>
        <taxon>Sorghinae</taxon>
        <taxon>Sorghum</taxon>
    </lineage>
</organism>
<keyword evidence="9" id="KW-1185">Reference proteome</keyword>
<dbReference type="InParanoid" id="A0A1Z5RB88"/>
<evidence type="ECO:0000256" key="5">
    <source>
        <dbReference type="ARBA" id="ARBA00023242"/>
    </source>
</evidence>
<dbReference type="Gramene" id="OQU81018">
    <property type="protein sequence ID" value="OQU81018"/>
    <property type="gene ID" value="SORBI_3007G224200"/>
</dbReference>
<dbReference type="FunFam" id="4.10.280.10:FF:000002">
    <property type="entry name" value="Basic helix-loop-helix transcription factor"/>
    <property type="match status" value="1"/>
</dbReference>
<dbReference type="PANTHER" id="PTHR12565">
    <property type="entry name" value="STEROL REGULATORY ELEMENT-BINDING PROTEIN"/>
    <property type="match status" value="1"/>
</dbReference>
<dbReference type="EMBL" id="CM000766">
    <property type="protein sequence ID" value="OQU81018.1"/>
    <property type="molecule type" value="Genomic_DNA"/>
</dbReference>
<dbReference type="GO" id="GO:0046983">
    <property type="term" value="F:protein dimerization activity"/>
    <property type="evidence" value="ECO:0007669"/>
    <property type="project" value="InterPro"/>
</dbReference>
<dbReference type="Pfam" id="PF00010">
    <property type="entry name" value="HLH"/>
    <property type="match status" value="1"/>
</dbReference>
<evidence type="ECO:0000313" key="9">
    <source>
        <dbReference type="Proteomes" id="UP000000768"/>
    </source>
</evidence>
<comment type="subcellular location">
    <subcellularLocation>
        <location evidence="1">Nucleus</location>
    </subcellularLocation>
</comment>
<dbReference type="PANTHER" id="PTHR12565:SF462">
    <property type="entry name" value="BHLH DOMAIN-CONTAINING PROTEIN"/>
    <property type="match status" value="1"/>
</dbReference>
<keyword evidence="3" id="KW-0805">Transcription regulation</keyword>
<dbReference type="PROSITE" id="PS50888">
    <property type="entry name" value="BHLH"/>
    <property type="match status" value="1"/>
</dbReference>
<evidence type="ECO:0000256" key="4">
    <source>
        <dbReference type="ARBA" id="ARBA00023163"/>
    </source>
</evidence>
<evidence type="ECO:0000313" key="8">
    <source>
        <dbReference type="EMBL" id="OQU81018.1"/>
    </source>
</evidence>
<dbReference type="OrthoDB" id="1923196at2759"/>
<feature type="compositionally biased region" description="Gly residues" evidence="6">
    <location>
        <begin position="77"/>
        <end position="89"/>
    </location>
</feature>
<accession>A0A1Z5RB88</accession>
<dbReference type="CDD" id="cd18919">
    <property type="entry name" value="bHLH_AtBPE_like"/>
    <property type="match status" value="1"/>
</dbReference>
<dbReference type="InterPro" id="IPR011598">
    <property type="entry name" value="bHLH_dom"/>
</dbReference>
<dbReference type="GO" id="GO:0005634">
    <property type="term" value="C:nucleus"/>
    <property type="evidence" value="ECO:0000318"/>
    <property type="project" value="GO_Central"/>
</dbReference>
<keyword evidence="4" id="KW-0804">Transcription</keyword>
<sequence length="375" mass="39865">MDSFAWASVSQAAGLAGGSAVVSDGRSGGLLPPPMLGLQLPSPAALEHFMDPGLVQLAMRSSYITSEEHPLQATTGSGNGEPGFGGGGDAPSAEACSSRVPEPDSNSNKRKRSNESQDVLGMIGTDQDQGMPSVDSSKERGEDDAKGKEETPPATRKKKGKGASAADGESESYIHVRARKGQATNRHSLAERLRREKISERMKLLQDLVPGCTKVTGKAVMLDEIINYVQSLQRQVEFLSMKLAAVNPQLGLNIKQLLSKDLFRAPSGPSSSSAHLGFSFSHEMMPILPPMSRSGVLPGGVHGLANSDGFRTAMEEQLNGKDSIADHVSQSQPLQQMPLTLDGSFHHNAAQTAVYGATVGPEHLGMRSDQDRFHM</sequence>
<proteinExistence type="inferred from homology"/>
<evidence type="ECO:0000256" key="2">
    <source>
        <dbReference type="ARBA" id="ARBA00005510"/>
    </source>
</evidence>
<evidence type="ECO:0000256" key="3">
    <source>
        <dbReference type="ARBA" id="ARBA00023015"/>
    </source>
</evidence>
<keyword evidence="5" id="KW-0539">Nucleus</keyword>
<dbReference type="STRING" id="4558.A0A1Z5RB88"/>
<protein>
    <recommendedName>
        <fullName evidence="7">BHLH domain-containing protein</fullName>
    </recommendedName>
</protein>
<dbReference type="InterPro" id="IPR024097">
    <property type="entry name" value="bHLH_ZIP_TF"/>
</dbReference>
<gene>
    <name evidence="8" type="ORF">SORBI_3007G224200</name>
</gene>
<feature type="compositionally biased region" description="Basic and acidic residues" evidence="6">
    <location>
        <begin position="136"/>
        <end position="151"/>
    </location>
</feature>
<evidence type="ECO:0000256" key="1">
    <source>
        <dbReference type="ARBA" id="ARBA00004123"/>
    </source>
</evidence>
<feature type="region of interest" description="Disordered" evidence="6">
    <location>
        <begin position="67"/>
        <end position="172"/>
    </location>
</feature>
<reference evidence="9" key="2">
    <citation type="journal article" date="2018" name="Plant J.">
        <title>The Sorghum bicolor reference genome: improved assembly, gene annotations, a transcriptome atlas, and signatures of genome organization.</title>
        <authorList>
            <person name="McCormick R.F."/>
            <person name="Truong S.K."/>
            <person name="Sreedasyam A."/>
            <person name="Jenkins J."/>
            <person name="Shu S."/>
            <person name="Sims D."/>
            <person name="Kennedy M."/>
            <person name="Amirebrahimi M."/>
            <person name="Weers B.D."/>
            <person name="McKinley B."/>
            <person name="Mattison A."/>
            <person name="Morishige D.T."/>
            <person name="Grimwood J."/>
            <person name="Schmutz J."/>
            <person name="Mullet J.E."/>
        </authorList>
    </citation>
    <scope>NUCLEOTIDE SEQUENCE [LARGE SCALE GENOMIC DNA]</scope>
    <source>
        <strain evidence="9">cv. BTx623</strain>
    </source>
</reference>
<dbReference type="SUPFAM" id="SSF47459">
    <property type="entry name" value="HLH, helix-loop-helix DNA-binding domain"/>
    <property type="match status" value="1"/>
</dbReference>
<dbReference type="GO" id="GO:0003700">
    <property type="term" value="F:DNA-binding transcription factor activity"/>
    <property type="evidence" value="ECO:0000318"/>
    <property type="project" value="GO_Central"/>
</dbReference>
<dbReference type="InterPro" id="IPR036638">
    <property type="entry name" value="HLH_DNA-bd_sf"/>
</dbReference>
<evidence type="ECO:0000256" key="6">
    <source>
        <dbReference type="SAM" id="MobiDB-lite"/>
    </source>
</evidence>
<evidence type="ECO:0000259" key="7">
    <source>
        <dbReference type="PROSITE" id="PS50888"/>
    </source>
</evidence>
<reference evidence="8 9" key="1">
    <citation type="journal article" date="2009" name="Nature">
        <title>The Sorghum bicolor genome and the diversification of grasses.</title>
        <authorList>
            <person name="Paterson A.H."/>
            <person name="Bowers J.E."/>
            <person name="Bruggmann R."/>
            <person name="Dubchak I."/>
            <person name="Grimwood J."/>
            <person name="Gundlach H."/>
            <person name="Haberer G."/>
            <person name="Hellsten U."/>
            <person name="Mitros T."/>
            <person name="Poliakov A."/>
            <person name="Schmutz J."/>
            <person name="Spannagl M."/>
            <person name="Tang H."/>
            <person name="Wang X."/>
            <person name="Wicker T."/>
            <person name="Bharti A.K."/>
            <person name="Chapman J."/>
            <person name="Feltus F.A."/>
            <person name="Gowik U."/>
            <person name="Grigoriev I.V."/>
            <person name="Lyons E."/>
            <person name="Maher C.A."/>
            <person name="Martis M."/>
            <person name="Narechania A."/>
            <person name="Otillar R.P."/>
            <person name="Penning B.W."/>
            <person name="Salamov A.A."/>
            <person name="Wang Y."/>
            <person name="Zhang L."/>
            <person name="Carpita N.C."/>
            <person name="Freeling M."/>
            <person name="Gingle A.R."/>
            <person name="Hash C.T."/>
            <person name="Keller B."/>
            <person name="Klein P."/>
            <person name="Kresovich S."/>
            <person name="McCann M.C."/>
            <person name="Ming R."/>
            <person name="Peterson D.G."/>
            <person name="Mehboob-ur-Rahman"/>
            <person name="Ware D."/>
            <person name="Westhoff P."/>
            <person name="Mayer K.F."/>
            <person name="Messing J."/>
            <person name="Rokhsar D.S."/>
        </authorList>
    </citation>
    <scope>NUCLEOTIDE SEQUENCE [LARGE SCALE GENOMIC DNA]</scope>
    <source>
        <strain evidence="9">cv. BTx623</strain>
    </source>
</reference>
<feature type="domain" description="BHLH" evidence="7">
    <location>
        <begin position="182"/>
        <end position="232"/>
    </location>
</feature>
<dbReference type="ExpressionAtlas" id="A0A1Z5RB88">
    <property type="expression patterns" value="baseline"/>
</dbReference>